<evidence type="ECO:0000256" key="1">
    <source>
        <dbReference type="SAM" id="MobiDB-lite"/>
    </source>
</evidence>
<reference evidence="4" key="1">
    <citation type="journal article" date="2019" name="Int. J. Syst. Evol. Microbiol.">
        <title>The Global Catalogue of Microorganisms (GCM) 10K type strain sequencing project: providing services to taxonomists for standard genome sequencing and annotation.</title>
        <authorList>
            <consortium name="The Broad Institute Genomics Platform"/>
            <consortium name="The Broad Institute Genome Sequencing Center for Infectious Disease"/>
            <person name="Wu L."/>
            <person name="Ma J."/>
        </authorList>
    </citation>
    <scope>NUCLEOTIDE SEQUENCE [LARGE SCALE GENOMIC DNA]</scope>
    <source>
        <strain evidence="4">JCM 13249</strain>
    </source>
</reference>
<comment type="caution">
    <text evidence="3">The sequence shown here is derived from an EMBL/GenBank/DDBJ whole genome shotgun (WGS) entry which is preliminary data.</text>
</comment>
<evidence type="ECO:0000313" key="4">
    <source>
        <dbReference type="Proteomes" id="UP001500655"/>
    </source>
</evidence>
<keyword evidence="4" id="KW-1185">Reference proteome</keyword>
<gene>
    <name evidence="3" type="ORF">GCM10009681_13210</name>
</gene>
<protein>
    <recommendedName>
        <fullName evidence="5">Cell division protein FtsL</fullName>
    </recommendedName>
</protein>
<evidence type="ECO:0000256" key="2">
    <source>
        <dbReference type="SAM" id="Phobius"/>
    </source>
</evidence>
<keyword evidence="2" id="KW-1133">Transmembrane helix</keyword>
<name>A0ABP4W2J9_9ACTN</name>
<evidence type="ECO:0008006" key="5">
    <source>
        <dbReference type="Google" id="ProtNLM"/>
    </source>
</evidence>
<proteinExistence type="predicted"/>
<keyword evidence="2" id="KW-0472">Membrane</keyword>
<dbReference type="EMBL" id="BAAALS010000005">
    <property type="protein sequence ID" value="GAA1743772.1"/>
    <property type="molecule type" value="Genomic_DNA"/>
</dbReference>
<dbReference type="Proteomes" id="UP001500655">
    <property type="component" value="Unassembled WGS sequence"/>
</dbReference>
<accession>A0ABP4W2J9</accession>
<dbReference type="RefSeq" id="WP_344077970.1">
    <property type="nucleotide sequence ID" value="NZ_BAAALS010000005.1"/>
</dbReference>
<feature type="compositionally biased region" description="Basic and acidic residues" evidence="1">
    <location>
        <begin position="42"/>
        <end position="53"/>
    </location>
</feature>
<feature type="region of interest" description="Disordered" evidence="1">
    <location>
        <begin position="1"/>
        <end position="56"/>
    </location>
</feature>
<feature type="transmembrane region" description="Helical" evidence="2">
    <location>
        <begin position="128"/>
        <end position="148"/>
    </location>
</feature>
<sequence length="232" mass="24268">MNGKNPGARTGRTGADIRRATRPQVVPLRGTGRTAAGSDNSRAARDAAHEARQAARRGTVVGANALKIAEYDEVLEQERLLAAEPVEPDALDRVDGTQAPVAPDRAAVRAGRGRLRVAPPLPVAVPRAPFLVLLLVIVVAGVFGVLLINTKINENAFTLAEMNDSQSSLDQQEQQLTHELTMVEAPGNLAAAARRLGLVPAGSTAVIQLPDGRVLSVPEPASGPVSVTAQNN</sequence>
<evidence type="ECO:0000313" key="3">
    <source>
        <dbReference type="EMBL" id="GAA1743772.1"/>
    </source>
</evidence>
<keyword evidence="2" id="KW-0812">Transmembrane</keyword>
<organism evidence="3 4">
    <name type="scientific">Luedemannella helvata</name>
    <dbReference type="NCBI Taxonomy" id="349315"/>
    <lineage>
        <taxon>Bacteria</taxon>
        <taxon>Bacillati</taxon>
        <taxon>Actinomycetota</taxon>
        <taxon>Actinomycetes</taxon>
        <taxon>Micromonosporales</taxon>
        <taxon>Micromonosporaceae</taxon>
        <taxon>Luedemannella</taxon>
    </lineage>
</organism>